<accession>A0AAU8DRQ0</accession>
<sequence>MPKLPRPVLSRARLSRDPEADAPRPLSRRAMWWEIALVFTITLGMSGLRSLLSLLDSLTSPVPLASQSVTIVAPQAQADFLDLLRQLCSIALGIAWGALGVYLLWRGGVNLADRLGLRGGWRDVPPGLGLAALIGIPGLGLYMLSYALGFSLQVQAAALNDVWWRIPVLILAALQNGVAEEFLVIGYLLTRLEQLRLPVVAMVAFSAVLRGSYHLYQGFGGFVGNLAMGVVFALVFLHWRRIWPLVIAHTLLDTVTFIGYPLAKSWGWVP</sequence>
<feature type="transmembrane region" description="Helical" evidence="1">
    <location>
        <begin position="83"/>
        <end position="105"/>
    </location>
</feature>
<evidence type="ECO:0000256" key="1">
    <source>
        <dbReference type="SAM" id="Phobius"/>
    </source>
</evidence>
<dbReference type="GO" id="GO:0004175">
    <property type="term" value="F:endopeptidase activity"/>
    <property type="evidence" value="ECO:0007669"/>
    <property type="project" value="UniProtKB-ARBA"/>
</dbReference>
<keyword evidence="1" id="KW-0472">Membrane</keyword>
<keyword evidence="1" id="KW-1133">Transmembrane helix</keyword>
<protein>
    <submittedName>
        <fullName evidence="3">Type II CAAX endopeptidase family protein</fullName>
    </submittedName>
</protein>
<feature type="transmembrane region" description="Helical" evidence="1">
    <location>
        <begin position="126"/>
        <end position="148"/>
    </location>
</feature>
<proteinExistence type="predicted"/>
<feature type="domain" description="CAAX prenyl protease 2/Lysostaphin resistance protein A-like" evidence="2">
    <location>
        <begin position="163"/>
        <end position="254"/>
    </location>
</feature>
<feature type="transmembrane region" description="Helical" evidence="1">
    <location>
        <begin position="242"/>
        <end position="263"/>
    </location>
</feature>
<feature type="transmembrane region" description="Helical" evidence="1">
    <location>
        <begin position="32"/>
        <end position="52"/>
    </location>
</feature>
<dbReference type="GO" id="GO:0080120">
    <property type="term" value="P:CAAX-box protein maturation"/>
    <property type="evidence" value="ECO:0007669"/>
    <property type="project" value="UniProtKB-ARBA"/>
</dbReference>
<dbReference type="InterPro" id="IPR003675">
    <property type="entry name" value="Rce1/LyrA-like_dom"/>
</dbReference>
<name>A0AAU8DRQ0_9ACTN</name>
<dbReference type="EMBL" id="CP159218">
    <property type="protein sequence ID" value="XCG64332.1"/>
    <property type="molecule type" value="Genomic_DNA"/>
</dbReference>
<dbReference type="RefSeq" id="WP_353649945.1">
    <property type="nucleotide sequence ID" value="NZ_CP159218.1"/>
</dbReference>
<organism evidence="3">
    <name type="scientific">Nakamurella sp. A5-74</name>
    <dbReference type="NCBI Taxonomy" id="3158264"/>
    <lineage>
        <taxon>Bacteria</taxon>
        <taxon>Bacillati</taxon>
        <taxon>Actinomycetota</taxon>
        <taxon>Actinomycetes</taxon>
        <taxon>Nakamurellales</taxon>
        <taxon>Nakamurellaceae</taxon>
        <taxon>Nakamurella</taxon>
    </lineage>
</organism>
<gene>
    <name evidence="3" type="ORF">ABLG96_02995</name>
</gene>
<feature type="transmembrane region" description="Helical" evidence="1">
    <location>
        <begin position="219"/>
        <end position="237"/>
    </location>
</feature>
<evidence type="ECO:0000313" key="3">
    <source>
        <dbReference type="EMBL" id="XCG64332.1"/>
    </source>
</evidence>
<keyword evidence="1" id="KW-0812">Transmembrane</keyword>
<evidence type="ECO:0000259" key="2">
    <source>
        <dbReference type="Pfam" id="PF02517"/>
    </source>
</evidence>
<dbReference type="AlphaFoldDB" id="A0AAU8DRQ0"/>
<reference evidence="3" key="1">
    <citation type="submission" date="2024-05" db="EMBL/GenBank/DDBJ databases">
        <authorList>
            <person name="Cai S.Y."/>
            <person name="Jin L.M."/>
            <person name="Li H.R."/>
        </authorList>
    </citation>
    <scope>NUCLEOTIDE SEQUENCE</scope>
    <source>
        <strain evidence="3">A5-74</strain>
    </source>
</reference>
<dbReference type="Pfam" id="PF02517">
    <property type="entry name" value="Rce1-like"/>
    <property type="match status" value="1"/>
</dbReference>